<evidence type="ECO:0000313" key="3">
    <source>
        <dbReference type="Proteomes" id="UP000198500"/>
    </source>
</evidence>
<dbReference type="STRING" id="574349.SAMN05443545_101481"/>
<evidence type="ECO:0000259" key="1">
    <source>
        <dbReference type="Pfam" id="PF13723"/>
    </source>
</evidence>
<dbReference type="RefSeq" id="WP_092567877.1">
    <property type="nucleotide sequence ID" value="NZ_BMXH01000001.1"/>
</dbReference>
<dbReference type="Proteomes" id="UP000198500">
    <property type="component" value="Unassembled WGS sequence"/>
</dbReference>
<dbReference type="Pfam" id="PF13723">
    <property type="entry name" value="Ketoacyl-synt_2"/>
    <property type="match status" value="1"/>
</dbReference>
<protein>
    <submittedName>
        <fullName evidence="2">Beta-ketoacyl synthase, N-terminal domain</fullName>
    </submittedName>
</protein>
<feature type="domain" description="Beta-ketoacyl synthase-like N-terminal" evidence="1">
    <location>
        <begin position="9"/>
        <end position="184"/>
    </location>
</feature>
<dbReference type="EMBL" id="FNNI01000001">
    <property type="protein sequence ID" value="SDW27028.1"/>
    <property type="molecule type" value="Genomic_DNA"/>
</dbReference>
<evidence type="ECO:0000313" key="2">
    <source>
        <dbReference type="EMBL" id="SDW27028.1"/>
    </source>
</evidence>
<proteinExistence type="predicted"/>
<dbReference type="AlphaFoldDB" id="A0A1H2S617"/>
<sequence length="225" mass="24487">MIPLTLRDWRAWQPTGTVSRDPRLSTEPRPKGTSVPALLRRRLNIVGRAVCDMLAELDPDGQSIILHASRHGDTERTLEMLYALNEGNDLSPARFGMSVHNAMLGVHSIASNNQRSLQAIAAGGNEVAALFSEARGYFAEGEPEIIAVFSEASVPSRFSDHLDHPVDMAAVVMRLATSDGIPITSRPLDEVGSLRPPQPTDVISWLLSGGNLPSPSQRLMWHLSP</sequence>
<organism evidence="2 3">
    <name type="scientific">Aidingimonas halophila</name>
    <dbReference type="NCBI Taxonomy" id="574349"/>
    <lineage>
        <taxon>Bacteria</taxon>
        <taxon>Pseudomonadati</taxon>
        <taxon>Pseudomonadota</taxon>
        <taxon>Gammaproteobacteria</taxon>
        <taxon>Oceanospirillales</taxon>
        <taxon>Halomonadaceae</taxon>
        <taxon>Aidingimonas</taxon>
    </lineage>
</organism>
<dbReference type="OrthoDB" id="9798676at2"/>
<keyword evidence="3" id="KW-1185">Reference proteome</keyword>
<accession>A0A1H2S617</accession>
<reference evidence="2 3" key="1">
    <citation type="submission" date="2016-10" db="EMBL/GenBank/DDBJ databases">
        <authorList>
            <person name="de Groot N.N."/>
        </authorList>
    </citation>
    <scope>NUCLEOTIDE SEQUENCE [LARGE SCALE GENOMIC DNA]</scope>
    <source>
        <strain evidence="2 3">DSM 19219</strain>
    </source>
</reference>
<name>A0A1H2S617_9GAMM</name>
<dbReference type="InterPro" id="IPR014030">
    <property type="entry name" value="Ketoacyl_synth_N"/>
</dbReference>
<gene>
    <name evidence="2" type="ORF">SAMN05443545_101481</name>
</gene>